<dbReference type="InterPro" id="IPR002314">
    <property type="entry name" value="aa-tRNA-synt_IIb"/>
</dbReference>
<proteinExistence type="inferred from homology"/>
<dbReference type="InterPro" id="IPR006195">
    <property type="entry name" value="aa-tRNA-synth_II"/>
</dbReference>
<dbReference type="AlphaFoldDB" id="A0A2R7Y4X6"/>
<evidence type="ECO:0000256" key="5">
    <source>
        <dbReference type="ARBA" id="ARBA00022741"/>
    </source>
</evidence>
<feature type="domain" description="Aminoacyl-transfer RNA synthetases class-II family profile" evidence="12">
    <location>
        <begin position="88"/>
        <end position="382"/>
    </location>
</feature>
<dbReference type="GO" id="GO:0006435">
    <property type="term" value="P:threonyl-tRNA aminoacylation"/>
    <property type="evidence" value="ECO:0007669"/>
    <property type="project" value="UniProtKB-UniRule"/>
</dbReference>
<dbReference type="FunFam" id="3.30.930.10:FF:000002">
    <property type="entry name" value="Threonine--tRNA ligase"/>
    <property type="match status" value="1"/>
</dbReference>
<protein>
    <recommendedName>
        <fullName evidence="11">Threonine--tRNA ligase</fullName>
        <ecNumber evidence="11">6.1.1.3</ecNumber>
    </recommendedName>
    <alternativeName>
        <fullName evidence="11">Threonyl-tRNA synthetase</fullName>
        <shortName evidence="11">ThrRS</shortName>
    </alternativeName>
</protein>
<evidence type="ECO:0000256" key="2">
    <source>
        <dbReference type="ARBA" id="ARBA00022555"/>
    </source>
</evidence>
<keyword evidence="4 11" id="KW-0479">Metal-binding</keyword>
<keyword evidence="5 11" id="KW-0547">Nucleotide-binding</keyword>
<dbReference type="EC" id="6.1.1.3" evidence="11"/>
<dbReference type="Gene3D" id="3.40.50.800">
    <property type="entry name" value="Anticodon-binding domain"/>
    <property type="match status" value="1"/>
</dbReference>
<feature type="binding site" evidence="11">
    <location>
        <position position="359"/>
    </location>
    <ligand>
        <name>Zn(2+)</name>
        <dbReference type="ChEBI" id="CHEBI:29105"/>
        <note>catalytic</note>
    </ligand>
</feature>
<dbReference type="GO" id="GO:0005737">
    <property type="term" value="C:cytoplasm"/>
    <property type="evidence" value="ECO:0007669"/>
    <property type="project" value="UniProtKB-SubCell"/>
</dbReference>
<evidence type="ECO:0000313" key="14">
    <source>
        <dbReference type="Proteomes" id="UP000244093"/>
    </source>
</evidence>
<dbReference type="SUPFAM" id="SSF52954">
    <property type="entry name" value="Class II aaRS ABD-related"/>
    <property type="match status" value="1"/>
</dbReference>
<dbReference type="InterPro" id="IPR004154">
    <property type="entry name" value="Anticodon-bd"/>
</dbReference>
<keyword evidence="8 11" id="KW-0648">Protein biosynthesis</keyword>
<dbReference type="GO" id="GO:0000049">
    <property type="term" value="F:tRNA binding"/>
    <property type="evidence" value="ECO:0007669"/>
    <property type="project" value="UniProtKB-KW"/>
</dbReference>
<evidence type="ECO:0000256" key="6">
    <source>
        <dbReference type="ARBA" id="ARBA00022833"/>
    </source>
</evidence>
<dbReference type="Proteomes" id="UP000244093">
    <property type="component" value="Unassembled WGS sequence"/>
</dbReference>
<dbReference type="PANTHER" id="PTHR11451:SF44">
    <property type="entry name" value="THREONINE--TRNA LIGASE, CHLOROPLASTIC_MITOCHONDRIAL 2"/>
    <property type="match status" value="1"/>
</dbReference>
<evidence type="ECO:0000259" key="12">
    <source>
        <dbReference type="PROSITE" id="PS50862"/>
    </source>
</evidence>
<dbReference type="PANTHER" id="PTHR11451">
    <property type="entry name" value="THREONINE-TRNA LIGASE"/>
    <property type="match status" value="1"/>
</dbReference>
<dbReference type="Pfam" id="PF03129">
    <property type="entry name" value="HGTP_anticodon"/>
    <property type="match status" value="1"/>
</dbReference>
<dbReference type="SUPFAM" id="SSF55681">
    <property type="entry name" value="Class II aaRS and biotin synthetases"/>
    <property type="match status" value="1"/>
</dbReference>
<comment type="similarity">
    <text evidence="1 11">Belongs to the class-II aminoacyl-tRNA synthetase family.</text>
</comment>
<evidence type="ECO:0000256" key="7">
    <source>
        <dbReference type="ARBA" id="ARBA00022840"/>
    </source>
</evidence>
<feature type="binding site" evidence="11">
    <location>
        <position position="180"/>
    </location>
    <ligand>
        <name>Zn(2+)</name>
        <dbReference type="ChEBI" id="CHEBI:29105"/>
        <note>catalytic</note>
    </ligand>
</feature>
<dbReference type="GO" id="GO:0005524">
    <property type="term" value="F:ATP binding"/>
    <property type="evidence" value="ECO:0007669"/>
    <property type="project" value="UniProtKB-UniRule"/>
</dbReference>
<evidence type="ECO:0000256" key="4">
    <source>
        <dbReference type="ARBA" id="ARBA00022723"/>
    </source>
</evidence>
<dbReference type="CDD" id="cd00771">
    <property type="entry name" value="ThrRS_core"/>
    <property type="match status" value="1"/>
</dbReference>
<dbReference type="GO" id="GO:0004829">
    <property type="term" value="F:threonine-tRNA ligase activity"/>
    <property type="evidence" value="ECO:0007669"/>
    <property type="project" value="UniProtKB-UniRule"/>
</dbReference>
<comment type="caution">
    <text evidence="11">Lacks conserved residue(s) required for the propagation of feature annotation.</text>
</comment>
<dbReference type="PROSITE" id="PS50862">
    <property type="entry name" value="AA_TRNA_LIGASE_II"/>
    <property type="match status" value="1"/>
</dbReference>
<organism evidence="13 14">
    <name type="scientific">Zestosphaera tikiterensis</name>
    <dbReference type="NCBI Taxonomy" id="1973259"/>
    <lineage>
        <taxon>Archaea</taxon>
        <taxon>Thermoproteota</taxon>
        <taxon>Thermoprotei</taxon>
        <taxon>Desulfurococcales</taxon>
        <taxon>Desulfurococcaceae</taxon>
        <taxon>Zestosphaera</taxon>
    </lineage>
</organism>
<comment type="subunit">
    <text evidence="11">Homodimer.</text>
</comment>
<dbReference type="InterPro" id="IPR045864">
    <property type="entry name" value="aa-tRNA-synth_II/BPL/LPL"/>
</dbReference>
<sequence length="500" mass="57734">MVFEGFSTNELLKLLDHTGVYRVNGVSLYLEPEVKPSGDPIGAVLIKNVSSHNPLPDLSLVRLVGVAFRSREELNAWIEWYNEAVKRDHRLLGQKLDLFSFHDEAGSGLVIYHPKGQVIREELIKLMREVNKRLGYEEVYTPHVYKSILWRISGHYTLYRDKMVLAEVEGEEYGIKPMNCPGHILIYKTRMRSYKDLPIKFAEFGTVYRWEKRGELYGLLRVRGFTQDDGHAFLTEEQVKEEIKAILSEIMYVLSIFGIKANDIRVYLSTRPEKYIGTEEMWGKATEALRNALEELGIPYSVKEGEGAFYGPKIDVHFKDSIGRWWQCSTIQVDFALPERFGLEYIDKDNSRKRPVVIHRAILGSIERFMAIMIEEFEGKLPTWLSPVQVVVIPITKEVQQYADEVYRVLDEEGVRVIKDYEDETLQKKVRKAYDQAIPYIVIVGRKEAENRTVSVRGRGNIQVSNVPLELFVNELKNEIRERAVTQKALEVLKAKVGTQ</sequence>
<dbReference type="InterPro" id="IPR002320">
    <property type="entry name" value="Thr-tRNA-ligase_IIa"/>
</dbReference>
<keyword evidence="11" id="KW-0694">RNA-binding</keyword>
<evidence type="ECO:0000313" key="13">
    <source>
        <dbReference type="EMBL" id="PUA32588.1"/>
    </source>
</evidence>
<dbReference type="InterPro" id="IPR047246">
    <property type="entry name" value="ThrRS_anticodon"/>
</dbReference>
<dbReference type="FunFam" id="3.40.50.800:FF:000001">
    <property type="entry name" value="Threonine--tRNA ligase"/>
    <property type="match status" value="1"/>
</dbReference>
<dbReference type="InterPro" id="IPR036621">
    <property type="entry name" value="Anticodon-bd_dom_sf"/>
</dbReference>
<comment type="catalytic activity">
    <reaction evidence="10 11">
        <text>tRNA(Thr) + L-threonine + ATP = L-threonyl-tRNA(Thr) + AMP + diphosphate + H(+)</text>
        <dbReference type="Rhea" id="RHEA:24624"/>
        <dbReference type="Rhea" id="RHEA-COMP:9670"/>
        <dbReference type="Rhea" id="RHEA-COMP:9704"/>
        <dbReference type="ChEBI" id="CHEBI:15378"/>
        <dbReference type="ChEBI" id="CHEBI:30616"/>
        <dbReference type="ChEBI" id="CHEBI:33019"/>
        <dbReference type="ChEBI" id="CHEBI:57926"/>
        <dbReference type="ChEBI" id="CHEBI:78442"/>
        <dbReference type="ChEBI" id="CHEBI:78534"/>
        <dbReference type="ChEBI" id="CHEBI:456215"/>
        <dbReference type="EC" id="6.1.1.3"/>
    </reaction>
</comment>
<evidence type="ECO:0000256" key="8">
    <source>
        <dbReference type="ARBA" id="ARBA00022917"/>
    </source>
</evidence>
<name>A0A2R7Y4X6_9CREN</name>
<dbReference type="HAMAP" id="MF_00184">
    <property type="entry name" value="Thr_tRNA_synth"/>
    <property type="match status" value="1"/>
</dbReference>
<comment type="cofactor">
    <cofactor evidence="11">
        <name>Zn(2+)</name>
        <dbReference type="ChEBI" id="CHEBI:29105"/>
    </cofactor>
    <text evidence="11">Binds 1 zinc ion per subunit.</text>
</comment>
<dbReference type="Pfam" id="PF00587">
    <property type="entry name" value="tRNA-synt_2b"/>
    <property type="match status" value="1"/>
</dbReference>
<dbReference type="InterPro" id="IPR033728">
    <property type="entry name" value="ThrRS_core"/>
</dbReference>
<evidence type="ECO:0000256" key="10">
    <source>
        <dbReference type="ARBA" id="ARBA00049515"/>
    </source>
</evidence>
<evidence type="ECO:0000256" key="11">
    <source>
        <dbReference type="HAMAP-Rule" id="MF_00184"/>
    </source>
</evidence>
<comment type="caution">
    <text evidence="13">The sequence shown here is derived from an EMBL/GenBank/DDBJ whole genome shotgun (WGS) entry which is preliminary data.</text>
</comment>
<dbReference type="CDD" id="cd00860">
    <property type="entry name" value="ThrRS_anticodon"/>
    <property type="match status" value="1"/>
</dbReference>
<comment type="subcellular location">
    <subcellularLocation>
        <location evidence="11">Cytoplasm</location>
    </subcellularLocation>
</comment>
<reference evidence="13 14" key="1">
    <citation type="journal article" date="2018" name="Syst. Appl. Microbiol.">
        <title>A new symbiotic nanoarchaeote (Candidatus Nanoclepta minutus) and its host (Zestosphaera tikiterensis gen. nov., sp. nov.) from a New Zealand hot spring.</title>
        <authorList>
            <person name="St John E."/>
            <person name="Liu Y."/>
            <person name="Podar M."/>
            <person name="Stott M.B."/>
            <person name="Meneghin J."/>
            <person name="Chen Z."/>
            <person name="Lagutin K."/>
            <person name="Mitchell K."/>
            <person name="Reysenbach A.L."/>
        </authorList>
    </citation>
    <scope>NUCLEOTIDE SEQUENCE [LARGE SCALE GENOMIC DNA]</scope>
    <source>
        <strain evidence="13">NZ3</strain>
    </source>
</reference>
<keyword evidence="3 11" id="KW-0436">Ligase</keyword>
<dbReference type="GO" id="GO:0046872">
    <property type="term" value="F:metal ion binding"/>
    <property type="evidence" value="ECO:0007669"/>
    <property type="project" value="UniProtKB-KW"/>
</dbReference>
<keyword evidence="2 11" id="KW-0820">tRNA-binding</keyword>
<keyword evidence="6 11" id="KW-0862">Zinc</keyword>
<dbReference type="Gene3D" id="3.30.930.10">
    <property type="entry name" value="Bira Bifunctional Protein, Domain 2"/>
    <property type="match status" value="1"/>
</dbReference>
<dbReference type="PRINTS" id="PR01047">
    <property type="entry name" value="TRNASYNTHTHR"/>
</dbReference>
<dbReference type="EMBL" id="NBVN01000004">
    <property type="protein sequence ID" value="PUA32588.1"/>
    <property type="molecule type" value="Genomic_DNA"/>
</dbReference>
<keyword evidence="7 11" id="KW-0067">ATP-binding</keyword>
<evidence type="ECO:0000256" key="9">
    <source>
        <dbReference type="ARBA" id="ARBA00023146"/>
    </source>
</evidence>
<accession>A0A2R7Y4X6</accession>
<evidence type="ECO:0000256" key="3">
    <source>
        <dbReference type="ARBA" id="ARBA00022598"/>
    </source>
</evidence>
<keyword evidence="11" id="KW-0963">Cytoplasm</keyword>
<evidence type="ECO:0000256" key="1">
    <source>
        <dbReference type="ARBA" id="ARBA00008226"/>
    </source>
</evidence>
<dbReference type="NCBIfam" id="TIGR00418">
    <property type="entry name" value="thrS"/>
    <property type="match status" value="1"/>
</dbReference>
<gene>
    <name evidence="11" type="primary">thrS</name>
    <name evidence="13" type="ORF">B7O98_06865</name>
</gene>
<keyword evidence="9 11" id="KW-0030">Aminoacyl-tRNA synthetase</keyword>
<feature type="binding site" evidence="11">
    <location>
        <position position="231"/>
    </location>
    <ligand>
        <name>Zn(2+)</name>
        <dbReference type="ChEBI" id="CHEBI:29105"/>
        <note>catalytic</note>
    </ligand>
</feature>